<proteinExistence type="predicted"/>
<comment type="caution">
    <text evidence="3">The sequence shown here is derived from an EMBL/GenBank/DDBJ whole genome shotgun (WGS) entry which is preliminary data.</text>
</comment>
<dbReference type="Proteomes" id="UP001165561">
    <property type="component" value="Unassembled WGS sequence"/>
</dbReference>
<dbReference type="Gene3D" id="2.60.40.420">
    <property type="entry name" value="Cupredoxins - blue copper proteins"/>
    <property type="match status" value="1"/>
</dbReference>
<feature type="compositionally biased region" description="Basic and acidic residues" evidence="1">
    <location>
        <begin position="17"/>
        <end position="27"/>
    </location>
</feature>
<reference evidence="3" key="1">
    <citation type="submission" date="2023-02" db="EMBL/GenBank/DDBJ databases">
        <title>Georgenia sp.10Sc9-8, isolated from a soil sample collected from the Taklamakan desert.</title>
        <authorList>
            <person name="Liu S."/>
        </authorList>
    </citation>
    <scope>NUCLEOTIDE SEQUENCE</scope>
    <source>
        <strain evidence="3">10Sc9-8</strain>
    </source>
</reference>
<dbReference type="SUPFAM" id="SSF49503">
    <property type="entry name" value="Cupredoxins"/>
    <property type="match status" value="1"/>
</dbReference>
<organism evidence="3 4">
    <name type="scientific">Georgenia halotolerans</name>
    <dbReference type="NCBI Taxonomy" id="3028317"/>
    <lineage>
        <taxon>Bacteria</taxon>
        <taxon>Bacillati</taxon>
        <taxon>Actinomycetota</taxon>
        <taxon>Actinomycetes</taxon>
        <taxon>Micrococcales</taxon>
        <taxon>Bogoriellaceae</taxon>
        <taxon>Georgenia</taxon>
    </lineage>
</organism>
<evidence type="ECO:0000313" key="3">
    <source>
        <dbReference type="EMBL" id="MDD9207174.1"/>
    </source>
</evidence>
<dbReference type="PANTHER" id="PTHR36507:SF1">
    <property type="entry name" value="BLL1555 PROTEIN"/>
    <property type="match status" value="1"/>
</dbReference>
<accession>A0ABT5U0Y4</accession>
<feature type="region of interest" description="Disordered" evidence="1">
    <location>
        <begin position="64"/>
        <end position="90"/>
    </location>
</feature>
<feature type="domain" description="EfeO-type cupredoxin-like" evidence="2">
    <location>
        <begin position="86"/>
        <end position="172"/>
    </location>
</feature>
<dbReference type="Pfam" id="PF13473">
    <property type="entry name" value="Cupredoxin_1"/>
    <property type="match status" value="1"/>
</dbReference>
<dbReference type="InterPro" id="IPR028096">
    <property type="entry name" value="EfeO_Cupredoxin"/>
</dbReference>
<dbReference type="EMBL" id="JARACI010001057">
    <property type="protein sequence ID" value="MDD9207174.1"/>
    <property type="molecule type" value="Genomic_DNA"/>
</dbReference>
<gene>
    <name evidence="3" type="ORF">PU560_11965</name>
</gene>
<dbReference type="PANTHER" id="PTHR36507">
    <property type="entry name" value="BLL1555 PROTEIN"/>
    <property type="match status" value="1"/>
</dbReference>
<feature type="compositionally biased region" description="Low complexity" evidence="1">
    <location>
        <begin position="75"/>
        <end position="88"/>
    </location>
</feature>
<dbReference type="InterPro" id="IPR052721">
    <property type="entry name" value="ET_Amicyanin"/>
</dbReference>
<sequence>MNDIRPNLSPGLSVTPREPRAAARLDTRAQTPPPTRRPVHGAARVRAVGGVVCAVLLLAGCGGSEDGGASPPPATETTPATNGETAAEQPAEDLVITIADYEYEVPESVPAGAEVTVRNEDSVNHTVTDDDEELFDVNVEPGGEVTFTVPDEPGDYGFFCRPHPYMTDTLVVE</sequence>
<evidence type="ECO:0000256" key="1">
    <source>
        <dbReference type="SAM" id="MobiDB-lite"/>
    </source>
</evidence>
<evidence type="ECO:0000313" key="4">
    <source>
        <dbReference type="Proteomes" id="UP001165561"/>
    </source>
</evidence>
<keyword evidence="4" id="KW-1185">Reference proteome</keyword>
<protein>
    <submittedName>
        <fullName evidence="3">Cupredoxin domain-containing protein</fullName>
    </submittedName>
</protein>
<evidence type="ECO:0000259" key="2">
    <source>
        <dbReference type="Pfam" id="PF13473"/>
    </source>
</evidence>
<dbReference type="InterPro" id="IPR008972">
    <property type="entry name" value="Cupredoxin"/>
</dbReference>
<feature type="region of interest" description="Disordered" evidence="1">
    <location>
        <begin position="1"/>
        <end position="41"/>
    </location>
</feature>
<name>A0ABT5U0Y4_9MICO</name>